<comment type="similarity">
    <text evidence="1">Belongs to the REF/SRPP family.</text>
</comment>
<dbReference type="OrthoDB" id="1901372at2759"/>
<evidence type="ECO:0000256" key="1">
    <source>
        <dbReference type="ARBA" id="ARBA00009737"/>
    </source>
</evidence>
<dbReference type="EMBL" id="CM004399">
    <property type="protein sequence ID" value="OAY32362.1"/>
    <property type="molecule type" value="Genomic_DNA"/>
</dbReference>
<dbReference type="PANTHER" id="PTHR33732:SF2">
    <property type="entry name" value="REF_SRPP-LIKE PROTEIN"/>
    <property type="match status" value="1"/>
</dbReference>
<name>A0A2C9UN05_MANES</name>
<feature type="region of interest" description="Disordered" evidence="2">
    <location>
        <begin position="1"/>
        <end position="23"/>
    </location>
</feature>
<dbReference type="Pfam" id="PF05755">
    <property type="entry name" value="REF"/>
    <property type="match status" value="1"/>
</dbReference>
<organism evidence="3">
    <name type="scientific">Manihot esculenta</name>
    <name type="common">Cassava</name>
    <name type="synonym">Jatropha manihot</name>
    <dbReference type="NCBI Taxonomy" id="3983"/>
    <lineage>
        <taxon>Eukaryota</taxon>
        <taxon>Viridiplantae</taxon>
        <taxon>Streptophyta</taxon>
        <taxon>Embryophyta</taxon>
        <taxon>Tracheophyta</taxon>
        <taxon>Spermatophyta</taxon>
        <taxon>Magnoliopsida</taxon>
        <taxon>eudicotyledons</taxon>
        <taxon>Gunneridae</taxon>
        <taxon>Pentapetalae</taxon>
        <taxon>rosids</taxon>
        <taxon>fabids</taxon>
        <taxon>Malpighiales</taxon>
        <taxon>Euphorbiaceae</taxon>
        <taxon>Crotonoideae</taxon>
        <taxon>Manihoteae</taxon>
        <taxon>Manihot</taxon>
    </lineage>
</organism>
<dbReference type="AlphaFoldDB" id="A0A2C9UN05"/>
<accession>A0A2C9UN05</accession>
<dbReference type="STRING" id="3983.A0A2C9UN05"/>
<evidence type="ECO:0008006" key="4">
    <source>
        <dbReference type="Google" id="ProtNLM"/>
    </source>
</evidence>
<sequence>MPRDFSYKPLEEEEEEEAEKKRRESRLIPSPFLRFRMEIEKKNPDLKRLGFVRIAAIQALVCVSNLYDYAKQNLGPLRSTVGTVESAVTTVVSPVYRKFKDLPDELLLYLDNKVDEGTRKFDKNAPPVAKQAVSQAHSWLQIASEKAQELVNEARVGGPRAAVRYATSEFKRLALTQSVKAWIKLNEFPVVHTVADMAVPTAAHWSEKYNHLVKGMAEKGYTVFGYVPLVPIDDIAKAYKQGKAEKKANETAHKSDSSDSD</sequence>
<evidence type="ECO:0000256" key="2">
    <source>
        <dbReference type="SAM" id="MobiDB-lite"/>
    </source>
</evidence>
<reference evidence="3" key="1">
    <citation type="submission" date="2016-02" db="EMBL/GenBank/DDBJ databases">
        <title>WGS assembly of Manihot esculenta.</title>
        <authorList>
            <person name="Bredeson J.V."/>
            <person name="Prochnik S.E."/>
            <person name="Lyons J.B."/>
            <person name="Schmutz J."/>
            <person name="Grimwood J."/>
            <person name="Vrebalov J."/>
            <person name="Bart R.S."/>
            <person name="Amuge T."/>
            <person name="Ferguson M.E."/>
            <person name="Green R."/>
            <person name="Putnam N."/>
            <person name="Stites J."/>
            <person name="Rounsley S."/>
            <person name="Rokhsar D.S."/>
        </authorList>
    </citation>
    <scope>NUCLEOTIDE SEQUENCE [LARGE SCALE GENOMIC DNA]</scope>
    <source>
        <tissue evidence="3">Leaf</tissue>
    </source>
</reference>
<dbReference type="PANTHER" id="PTHR33732">
    <property type="entry name" value="REF/SRPP-LIKE PROTEIN OS05G0151300/LOC_OS05G05940"/>
    <property type="match status" value="1"/>
</dbReference>
<feature type="compositionally biased region" description="Basic and acidic residues" evidence="2">
    <location>
        <begin position="1"/>
        <end position="10"/>
    </location>
</feature>
<proteinExistence type="inferred from homology"/>
<evidence type="ECO:0000313" key="3">
    <source>
        <dbReference type="EMBL" id="OAY32362.1"/>
    </source>
</evidence>
<protein>
    <recommendedName>
        <fullName evidence="4">REF/SRPP-like protein</fullName>
    </recommendedName>
</protein>
<gene>
    <name evidence="3" type="ORF">MANES_13G012400</name>
</gene>
<dbReference type="InterPro" id="IPR008802">
    <property type="entry name" value="REF"/>
</dbReference>